<dbReference type="RefSeq" id="WP_317477303.1">
    <property type="nucleotide sequence ID" value="NZ_JARQTW010000011.1"/>
</dbReference>
<dbReference type="PANTHER" id="PTHR32071:SF3">
    <property type="entry name" value="HTH-TYPE TRANSCRIPTIONAL REGULATORY PROTEIN TYRR"/>
    <property type="match status" value="1"/>
</dbReference>
<dbReference type="SUPFAM" id="SSF46689">
    <property type="entry name" value="Homeodomain-like"/>
    <property type="match status" value="1"/>
</dbReference>
<dbReference type="CDD" id="cd00009">
    <property type="entry name" value="AAA"/>
    <property type="match status" value="1"/>
</dbReference>
<dbReference type="Gene3D" id="1.10.8.60">
    <property type="match status" value="1"/>
</dbReference>
<dbReference type="GO" id="GO:0003677">
    <property type="term" value="F:DNA binding"/>
    <property type="evidence" value="ECO:0007669"/>
    <property type="project" value="UniProtKB-KW"/>
</dbReference>
<reference evidence="12" key="1">
    <citation type="submission" date="2023-03" db="EMBL/GenBank/DDBJ databases">
        <title>Classification of Bisgaard taxon 6 and taxon 10 as Exercitatus varius gen. nov., spec. nov.</title>
        <authorList>
            <person name="Christensen H."/>
        </authorList>
    </citation>
    <scope>NUCLEOTIDE SEQUENCE</scope>
    <source>
        <strain evidence="12">86116</strain>
    </source>
</reference>
<keyword evidence="8" id="KW-0238">DNA-binding</keyword>
<dbReference type="PANTHER" id="PTHR32071">
    <property type="entry name" value="TRANSCRIPTIONAL REGULATORY PROTEIN"/>
    <property type="match status" value="1"/>
</dbReference>
<dbReference type="InterPro" id="IPR025662">
    <property type="entry name" value="Sigma_54_int_dom_ATP-bd_1"/>
</dbReference>
<dbReference type="AlphaFoldDB" id="A0AAW6QDP4"/>
<dbReference type="FunFam" id="3.40.50.300:FF:000006">
    <property type="entry name" value="DNA-binding transcriptional regulator NtrC"/>
    <property type="match status" value="1"/>
</dbReference>
<evidence type="ECO:0000256" key="9">
    <source>
        <dbReference type="ARBA" id="ARBA00023163"/>
    </source>
</evidence>
<evidence type="ECO:0000313" key="12">
    <source>
        <dbReference type="EMBL" id="MDG2950250.1"/>
    </source>
</evidence>
<dbReference type="SMART" id="SM00382">
    <property type="entry name" value="AAA"/>
    <property type="match status" value="1"/>
</dbReference>
<dbReference type="GO" id="GO:0006355">
    <property type="term" value="P:regulation of DNA-templated transcription"/>
    <property type="evidence" value="ECO:0007669"/>
    <property type="project" value="InterPro"/>
</dbReference>
<dbReference type="PROSITE" id="PS00675">
    <property type="entry name" value="SIGMA54_INTERACT_1"/>
    <property type="match status" value="1"/>
</dbReference>
<dbReference type="Gene3D" id="1.10.10.60">
    <property type="entry name" value="Homeodomain-like"/>
    <property type="match status" value="1"/>
</dbReference>
<evidence type="ECO:0000256" key="7">
    <source>
        <dbReference type="ARBA" id="ARBA00023015"/>
    </source>
</evidence>
<comment type="subcellular location">
    <subcellularLocation>
        <location evidence="1">Cytoplasm</location>
    </subcellularLocation>
</comment>
<evidence type="ECO:0000256" key="1">
    <source>
        <dbReference type="ARBA" id="ARBA00004496"/>
    </source>
</evidence>
<evidence type="ECO:0000256" key="10">
    <source>
        <dbReference type="ARBA" id="ARBA00029500"/>
    </source>
</evidence>
<keyword evidence="5" id="KW-0058">Aromatic hydrocarbons catabolism</keyword>
<keyword evidence="4" id="KW-0547">Nucleotide-binding</keyword>
<dbReference type="Gene3D" id="3.40.50.300">
    <property type="entry name" value="P-loop containing nucleotide triphosphate hydrolases"/>
    <property type="match status" value="1"/>
</dbReference>
<keyword evidence="2" id="KW-0963">Cytoplasm</keyword>
<proteinExistence type="predicted"/>
<organism evidence="12 13">
    <name type="scientific">Exercitatus varius</name>
    <dbReference type="NCBI Taxonomy" id="67857"/>
    <lineage>
        <taxon>Bacteria</taxon>
        <taxon>Pseudomonadati</taxon>
        <taxon>Pseudomonadota</taxon>
        <taxon>Gammaproteobacteria</taxon>
        <taxon>Pasteurellales</taxon>
        <taxon>Pasteurellaceae</taxon>
        <taxon>Exercitatus</taxon>
    </lineage>
</organism>
<keyword evidence="7" id="KW-0805">Transcription regulation</keyword>
<gene>
    <name evidence="12" type="ORF">P7M15_06925</name>
</gene>
<dbReference type="Pfam" id="PF00158">
    <property type="entry name" value="Sigma54_activat"/>
    <property type="match status" value="1"/>
</dbReference>
<feature type="domain" description="Sigma-54 factor interaction" evidence="11">
    <location>
        <begin position="18"/>
        <end position="242"/>
    </location>
</feature>
<protein>
    <recommendedName>
        <fullName evidence="10">HTH-type transcriptional regulatory protein TyrR</fullName>
    </recommendedName>
</protein>
<dbReference type="GO" id="GO:0005737">
    <property type="term" value="C:cytoplasm"/>
    <property type="evidence" value="ECO:0007669"/>
    <property type="project" value="UniProtKB-SubCell"/>
</dbReference>
<dbReference type="NCBIfam" id="TIGR04381">
    <property type="entry name" value="HTH_TypR"/>
    <property type="match status" value="1"/>
</dbReference>
<dbReference type="InterPro" id="IPR003593">
    <property type="entry name" value="AAA+_ATPase"/>
</dbReference>
<dbReference type="InterPro" id="IPR009057">
    <property type="entry name" value="Homeodomain-like_sf"/>
</dbReference>
<comment type="caution">
    <text evidence="12">The sequence shown here is derived from an EMBL/GenBank/DDBJ whole genome shotgun (WGS) entry which is preliminary data.</text>
</comment>
<keyword evidence="6" id="KW-0067">ATP-binding</keyword>
<evidence type="ECO:0000256" key="6">
    <source>
        <dbReference type="ARBA" id="ARBA00022840"/>
    </source>
</evidence>
<dbReference type="SUPFAM" id="SSF52540">
    <property type="entry name" value="P-loop containing nucleoside triphosphate hydrolases"/>
    <property type="match status" value="1"/>
</dbReference>
<evidence type="ECO:0000256" key="4">
    <source>
        <dbReference type="ARBA" id="ARBA00022741"/>
    </source>
</evidence>
<name>A0AAW6QDP4_9PAST</name>
<keyword evidence="3" id="KW-0678">Repressor</keyword>
<dbReference type="InterPro" id="IPR002078">
    <property type="entry name" value="Sigma_54_int"/>
</dbReference>
<evidence type="ECO:0000256" key="5">
    <source>
        <dbReference type="ARBA" id="ARBA00022797"/>
    </source>
</evidence>
<evidence type="ECO:0000259" key="11">
    <source>
        <dbReference type="PROSITE" id="PS50045"/>
    </source>
</evidence>
<dbReference type="Proteomes" id="UP001214976">
    <property type="component" value="Unassembled WGS sequence"/>
</dbReference>
<evidence type="ECO:0000313" key="13">
    <source>
        <dbReference type="Proteomes" id="UP001214976"/>
    </source>
</evidence>
<keyword evidence="9" id="KW-0804">Transcription</keyword>
<evidence type="ECO:0000256" key="3">
    <source>
        <dbReference type="ARBA" id="ARBA00022491"/>
    </source>
</evidence>
<dbReference type="Pfam" id="PF25601">
    <property type="entry name" value="AAA_lid_14"/>
    <property type="match status" value="1"/>
</dbReference>
<dbReference type="EMBL" id="JARQTW010000011">
    <property type="protein sequence ID" value="MDG2950250.1"/>
    <property type="molecule type" value="Genomic_DNA"/>
</dbReference>
<dbReference type="InterPro" id="IPR030828">
    <property type="entry name" value="HTH_TyrR"/>
</dbReference>
<accession>A0AAW6QDP4</accession>
<evidence type="ECO:0000256" key="2">
    <source>
        <dbReference type="ARBA" id="ARBA00022490"/>
    </source>
</evidence>
<dbReference type="PROSITE" id="PS50045">
    <property type="entry name" value="SIGMA54_INTERACT_4"/>
    <property type="match status" value="1"/>
</dbReference>
<dbReference type="Pfam" id="PF18024">
    <property type="entry name" value="HTH_50"/>
    <property type="match status" value="1"/>
</dbReference>
<evidence type="ECO:0000256" key="8">
    <source>
        <dbReference type="ARBA" id="ARBA00023125"/>
    </source>
</evidence>
<dbReference type="InterPro" id="IPR058031">
    <property type="entry name" value="AAA_lid_NorR"/>
</dbReference>
<dbReference type="InterPro" id="IPR027417">
    <property type="entry name" value="P-loop_NTPase"/>
</dbReference>
<dbReference type="GO" id="GO:0005524">
    <property type="term" value="F:ATP binding"/>
    <property type="evidence" value="ECO:0007669"/>
    <property type="project" value="UniProtKB-KW"/>
</dbReference>
<sequence length="324" mass="36432">MTENTTRVQPTEISFNDFIAESPQMKALVEKAKKFALLDAPLLIQGETGTGKDLLAKACHQHSERRHNKFIAVNCAGLPNEDAESEMFGQAKGDKTTQGFFEYADGGTVLLDGVAELSLSLQAKLLRFLNDGTFRRVGEEQEHYANVRVICTSQVPLARYVEQGKVRNDLFHRLNVLSLELPPLHARQDDIAPLTDLFVTQISKNLGIFRPHFDQSFIDYLKNYQWQGNVRELYNALYRACSLAENNRLSVAGLNLSPTTPGAENGFSLEQFDNLSLEQIMADFESRLLREFYARYPSTRKLAARLGVSHTAIANKLKQYGISK</sequence>